<organism evidence="2 3">
    <name type="scientific">Noviherbaspirillum galbum</name>
    <dbReference type="NCBI Taxonomy" id="2709383"/>
    <lineage>
        <taxon>Bacteria</taxon>
        <taxon>Pseudomonadati</taxon>
        <taxon>Pseudomonadota</taxon>
        <taxon>Betaproteobacteria</taxon>
        <taxon>Burkholderiales</taxon>
        <taxon>Oxalobacteraceae</taxon>
        <taxon>Noviherbaspirillum</taxon>
    </lineage>
</organism>
<feature type="compositionally biased region" description="Basic and acidic residues" evidence="1">
    <location>
        <begin position="39"/>
        <end position="52"/>
    </location>
</feature>
<evidence type="ECO:0000313" key="2">
    <source>
        <dbReference type="EMBL" id="NEX63048.1"/>
    </source>
</evidence>
<dbReference type="RefSeq" id="WP_163966373.1">
    <property type="nucleotide sequence ID" value="NZ_JAAIVB010000065.1"/>
</dbReference>
<keyword evidence="3" id="KW-1185">Reference proteome</keyword>
<protein>
    <submittedName>
        <fullName evidence="2">Uncharacterized protein</fullName>
    </submittedName>
</protein>
<comment type="caution">
    <text evidence="2">The sequence shown here is derived from an EMBL/GenBank/DDBJ whole genome shotgun (WGS) entry which is preliminary data.</text>
</comment>
<evidence type="ECO:0000256" key="1">
    <source>
        <dbReference type="SAM" id="MobiDB-lite"/>
    </source>
</evidence>
<sequence length="184" mass="19705">MQSLTSAKEAIKAELAHVRQGAEYYMNLANALEEALEKLESVEGSGDDDRKGGQRGRRGTRSAKTASSSTGASKRTVAARAGRGAAKQAAKGAGRAAKSAGGRLPKTGMDFWMKLLSQEPKSAGDILNAAISQLGLQPDGDQKKKLVQRQTYALNTLVKENKIGDEGSRRTRRFFVRGGEQARQ</sequence>
<name>A0A6B3SR96_9BURK</name>
<dbReference type="Proteomes" id="UP000482155">
    <property type="component" value="Unassembled WGS sequence"/>
</dbReference>
<dbReference type="AlphaFoldDB" id="A0A6B3SR96"/>
<reference evidence="2 3" key="1">
    <citation type="submission" date="2020-02" db="EMBL/GenBank/DDBJ databases">
        <authorList>
            <person name="Kim M.K."/>
        </authorList>
    </citation>
    <scope>NUCLEOTIDE SEQUENCE [LARGE SCALE GENOMIC DNA]</scope>
    <source>
        <strain evidence="2 3">17J57-3</strain>
    </source>
</reference>
<evidence type="ECO:0000313" key="3">
    <source>
        <dbReference type="Proteomes" id="UP000482155"/>
    </source>
</evidence>
<feature type="compositionally biased region" description="Low complexity" evidence="1">
    <location>
        <begin position="62"/>
        <end position="103"/>
    </location>
</feature>
<accession>A0A6B3SR96</accession>
<gene>
    <name evidence="2" type="ORF">G3574_18345</name>
</gene>
<dbReference type="EMBL" id="JAAIVB010000065">
    <property type="protein sequence ID" value="NEX63048.1"/>
    <property type="molecule type" value="Genomic_DNA"/>
</dbReference>
<proteinExistence type="predicted"/>
<feature type="region of interest" description="Disordered" evidence="1">
    <location>
        <begin position="39"/>
        <end position="103"/>
    </location>
</feature>